<gene>
    <name evidence="3" type="ORF">V0U35_02175</name>
</gene>
<evidence type="ECO:0000259" key="2">
    <source>
        <dbReference type="Pfam" id="PF00326"/>
    </source>
</evidence>
<keyword evidence="4" id="KW-1185">Reference proteome</keyword>
<name>A0ABU7LV84_9PROT</name>
<dbReference type="SUPFAM" id="SSF53474">
    <property type="entry name" value="alpha/beta-Hydrolases"/>
    <property type="match status" value="1"/>
</dbReference>
<organism evidence="3 4">
    <name type="scientific">Hyphobacterium marinum</name>
    <dbReference type="NCBI Taxonomy" id="3116574"/>
    <lineage>
        <taxon>Bacteria</taxon>
        <taxon>Pseudomonadati</taxon>
        <taxon>Pseudomonadota</taxon>
        <taxon>Alphaproteobacteria</taxon>
        <taxon>Maricaulales</taxon>
        <taxon>Maricaulaceae</taxon>
        <taxon>Hyphobacterium</taxon>
    </lineage>
</organism>
<keyword evidence="1 3" id="KW-0378">Hydrolase</keyword>
<dbReference type="InterPro" id="IPR001375">
    <property type="entry name" value="Peptidase_S9_cat"/>
</dbReference>
<dbReference type="InterPro" id="IPR029058">
    <property type="entry name" value="AB_hydrolase_fold"/>
</dbReference>
<dbReference type="SUPFAM" id="SSF82171">
    <property type="entry name" value="DPP6 N-terminal domain-like"/>
    <property type="match status" value="1"/>
</dbReference>
<dbReference type="Gene3D" id="2.130.10.10">
    <property type="entry name" value="YVTN repeat-like/Quinoprotein amine dehydrogenase"/>
    <property type="match status" value="1"/>
</dbReference>
<reference evidence="3 4" key="1">
    <citation type="submission" date="2024-01" db="EMBL/GenBank/DDBJ databases">
        <title>Hyphobacterium bacterium isolated from marine sediment.</title>
        <authorList>
            <person name="Zhao S."/>
        </authorList>
    </citation>
    <scope>NUCLEOTIDE SEQUENCE [LARGE SCALE GENOMIC DNA]</scope>
    <source>
        <strain evidence="3 4">Y60-23</strain>
    </source>
</reference>
<dbReference type="PANTHER" id="PTHR42776:SF27">
    <property type="entry name" value="DIPEPTIDYL PEPTIDASE FAMILY MEMBER 6"/>
    <property type="match status" value="1"/>
</dbReference>
<evidence type="ECO:0000313" key="4">
    <source>
        <dbReference type="Proteomes" id="UP001310692"/>
    </source>
</evidence>
<protein>
    <submittedName>
        <fullName evidence="3">S9 family peptidase</fullName>
        <ecNumber evidence="3">3.4.-.-</ecNumber>
    </submittedName>
</protein>
<dbReference type="Proteomes" id="UP001310692">
    <property type="component" value="Unassembled WGS sequence"/>
</dbReference>
<dbReference type="Pfam" id="PF00326">
    <property type="entry name" value="Peptidase_S9"/>
    <property type="match status" value="1"/>
</dbReference>
<dbReference type="Gene3D" id="3.40.50.1820">
    <property type="entry name" value="alpha/beta hydrolase"/>
    <property type="match status" value="1"/>
</dbReference>
<sequence length="686" mass="76758">MLRFVLCGLVFSLVIAESCRAQVLVDYVRELHLEDFLAESRVSRPRLSPDGTRIAYYDQGDHESQGNRLTVRDLDAPRGSGYVRADFGEFRILGVSWANDERLLVTLGVPGSVRIYRTDFDVQYTRVLSFSSRTLDDPVILFEGEGRRVERNLFNIQLHEVADILPGQPDYVLMPAYRSQALHLWRVNILTGEADIVERGNNRTARWYTGPDGRAVMRVDVSSRGRRVSVFTRNESGRWRRSATYRTNELSEAAPEFDWAGASDDPGQIYVFASPDETGLTGVYLYDLESGEYIETAGSHDRVDVTGTMIHPRTRRYLGYSYIEDRLQIEFADETIARHYRGIDNFFGGEVSVMPRDYSPSGRMIVEVSGPREPGVYYLYDEQAASIEPLYSSRPRLAPDALADVDIIRYAARDGLDLTGYLTIPEGGATRTTPLVVMPHGGPEMRDVYDFDIFAQYLALNGYAVFQPNFRGSSGYGEAFARAGYRQWGAAMQDDITDGVHHLISRGRADPDRICIMGFSYGGYAALMGGATTPDLYQCVIAGSSVTDLPAFVDYWRSEDNEEALEYWTEAVGDPRTESDRLRAHSPVNLAANFTVPVLLFHGDNDAIVPVEQSRDMARALEDAGVVHHYEEFRGGRHSLSLEGAEVRSILVRSTEFLDRMIGDLRGSGEVFAGEPADDAAEEDEP</sequence>
<evidence type="ECO:0000256" key="1">
    <source>
        <dbReference type="ARBA" id="ARBA00022801"/>
    </source>
</evidence>
<evidence type="ECO:0000313" key="3">
    <source>
        <dbReference type="EMBL" id="MEE2565473.1"/>
    </source>
</evidence>
<proteinExistence type="predicted"/>
<comment type="caution">
    <text evidence="3">The sequence shown here is derived from an EMBL/GenBank/DDBJ whole genome shotgun (WGS) entry which is preliminary data.</text>
</comment>
<dbReference type="EC" id="3.4.-.-" evidence="3"/>
<dbReference type="EMBL" id="JAZDRO010000001">
    <property type="protein sequence ID" value="MEE2565473.1"/>
    <property type="molecule type" value="Genomic_DNA"/>
</dbReference>
<dbReference type="GO" id="GO:0016787">
    <property type="term" value="F:hydrolase activity"/>
    <property type="evidence" value="ECO:0007669"/>
    <property type="project" value="UniProtKB-KW"/>
</dbReference>
<feature type="domain" description="Peptidase S9 prolyl oligopeptidase catalytic" evidence="2">
    <location>
        <begin position="451"/>
        <end position="663"/>
    </location>
</feature>
<dbReference type="InterPro" id="IPR015943">
    <property type="entry name" value="WD40/YVTN_repeat-like_dom_sf"/>
</dbReference>
<accession>A0ABU7LV84</accession>
<dbReference type="PANTHER" id="PTHR42776">
    <property type="entry name" value="SERINE PEPTIDASE S9 FAMILY MEMBER"/>
    <property type="match status" value="1"/>
</dbReference>
<dbReference type="RefSeq" id="WP_330195008.1">
    <property type="nucleotide sequence ID" value="NZ_JAZDRO010000001.1"/>
</dbReference>